<protein>
    <recommendedName>
        <fullName evidence="1">Ig-like domain-containing protein</fullName>
    </recommendedName>
</protein>
<sequence>MAVLYICTYCAVYNSAFSQSNAITVKTIICPNLCKGESAYLLVFEATPGKVSTNHGTIRNDTIMGILPENDFKVTLTFTSIDSLVSTQTVPLPVCDPILPLPPLVNSQSLCAGTSITPFTAFTADGATVDWYDTPTGGLPLKSETLQFTPPRAGTFYARSRFTSTGCTSIAFTSVSLEIKKAMCPTISIRKVRK</sequence>
<dbReference type="AlphaFoldDB" id="A0A344TJS2"/>
<dbReference type="InterPro" id="IPR044023">
    <property type="entry name" value="Ig_7"/>
</dbReference>
<dbReference type="Proteomes" id="UP000251993">
    <property type="component" value="Chromosome"/>
</dbReference>
<dbReference type="OrthoDB" id="1652165at2"/>
<accession>A0A344TJS2</accession>
<evidence type="ECO:0000313" key="3">
    <source>
        <dbReference type="Proteomes" id="UP000251993"/>
    </source>
</evidence>
<evidence type="ECO:0000259" key="1">
    <source>
        <dbReference type="Pfam" id="PF19081"/>
    </source>
</evidence>
<gene>
    <name evidence="2" type="ORF">DR864_14600</name>
</gene>
<organism evidence="2 3">
    <name type="scientific">Runella rosea</name>
    <dbReference type="NCBI Taxonomy" id="2259595"/>
    <lineage>
        <taxon>Bacteria</taxon>
        <taxon>Pseudomonadati</taxon>
        <taxon>Bacteroidota</taxon>
        <taxon>Cytophagia</taxon>
        <taxon>Cytophagales</taxon>
        <taxon>Spirosomataceae</taxon>
        <taxon>Runella</taxon>
    </lineage>
</organism>
<reference evidence="2 3" key="1">
    <citation type="submission" date="2018-07" db="EMBL/GenBank/DDBJ databases">
        <title>Genome sequencing of Runella.</title>
        <authorList>
            <person name="Baek M.-G."/>
            <person name="Yi H."/>
        </authorList>
    </citation>
    <scope>NUCLEOTIDE SEQUENCE [LARGE SCALE GENOMIC DNA]</scope>
    <source>
        <strain evidence="2 3">HYN0085</strain>
    </source>
</reference>
<feature type="domain" description="Ig-like" evidence="1">
    <location>
        <begin position="102"/>
        <end position="179"/>
    </location>
</feature>
<keyword evidence="3" id="KW-1185">Reference proteome</keyword>
<evidence type="ECO:0000313" key="2">
    <source>
        <dbReference type="EMBL" id="AXE18893.1"/>
    </source>
</evidence>
<name>A0A344TJS2_9BACT</name>
<dbReference type="EMBL" id="CP030850">
    <property type="protein sequence ID" value="AXE18893.1"/>
    <property type="molecule type" value="Genomic_DNA"/>
</dbReference>
<proteinExistence type="predicted"/>
<dbReference type="KEGG" id="run:DR864_14600"/>
<dbReference type="Pfam" id="PF19081">
    <property type="entry name" value="Ig_7"/>
    <property type="match status" value="1"/>
</dbReference>